<reference evidence="2" key="1">
    <citation type="submission" date="2023-07" db="EMBL/GenBank/DDBJ databases">
        <authorList>
            <person name="Xia Y."/>
        </authorList>
    </citation>
    <scope>NUCLEOTIDE SEQUENCE</scope>
    <source>
        <strain evidence="2">F</strain>
    </source>
</reference>
<dbReference type="Gene3D" id="3.40.91.30">
    <property type="match status" value="1"/>
</dbReference>
<keyword evidence="2" id="KW-0378">Hydrolase</keyword>
<name>A0AA96EMA9_9VIRU</name>
<gene>
    <name evidence="2" type="ORF">MarFTMF_127</name>
</gene>
<proteinExistence type="predicted"/>
<dbReference type="EMBL" id="OR343188">
    <property type="protein sequence ID" value="WNL49643.1"/>
    <property type="molecule type" value="Genomic_DNA"/>
</dbReference>
<feature type="domain" description="DUF7487" evidence="1">
    <location>
        <begin position="4"/>
        <end position="110"/>
    </location>
</feature>
<dbReference type="InterPro" id="IPR055910">
    <property type="entry name" value="DUF7487"/>
</dbReference>
<keyword evidence="2" id="KW-0255">Endonuclease</keyword>
<evidence type="ECO:0000313" key="2">
    <source>
        <dbReference type="EMBL" id="WNL49643.1"/>
    </source>
</evidence>
<evidence type="ECO:0000259" key="1">
    <source>
        <dbReference type="Pfam" id="PF24308"/>
    </source>
</evidence>
<accession>A0AA96EMA9</accession>
<organism evidence="2">
    <name type="scientific">Marseillevirus sp</name>
    <dbReference type="NCBI Taxonomy" id="2809551"/>
    <lineage>
        <taxon>Viruses</taxon>
        <taxon>Varidnaviria</taxon>
        <taxon>Bamfordvirae</taxon>
        <taxon>Nucleocytoviricota</taxon>
        <taxon>Megaviricetes</taxon>
        <taxon>Pimascovirales</taxon>
        <taxon>Pimascovirales incertae sedis</taxon>
        <taxon>Marseilleviridae</taxon>
        <taxon>Marseillevirus</taxon>
    </lineage>
</organism>
<sequence length="138" mass="16715">MSRNKRSKSRYKFKPFVLPSGKTVWIQGFEDIYLKELLEEFQEEEILVCEQTPYFVPYKWYGKTRKYLPDFFVPSQNLFIEVKSDYTFFKRRGQERKTRAKLDACNALGYDTRLIVYKSRSSRKISLFEEKEGMFPRE</sequence>
<protein>
    <submittedName>
        <fullName evidence="2">VsrMutH archaeal HJR family endonuclease</fullName>
    </submittedName>
</protein>
<dbReference type="GO" id="GO:0004519">
    <property type="term" value="F:endonuclease activity"/>
    <property type="evidence" value="ECO:0007669"/>
    <property type="project" value="UniProtKB-KW"/>
</dbReference>
<dbReference type="Pfam" id="PF24308">
    <property type="entry name" value="DUF7487"/>
    <property type="match status" value="1"/>
</dbReference>
<keyword evidence="2" id="KW-0540">Nuclease</keyword>